<dbReference type="Proteomes" id="UP000478090">
    <property type="component" value="Unassembled WGS sequence"/>
</dbReference>
<evidence type="ECO:0000313" key="1">
    <source>
        <dbReference type="EMBL" id="MYM41943.1"/>
    </source>
</evidence>
<reference evidence="1 2" key="1">
    <citation type="submission" date="2019-12" db="EMBL/GenBank/DDBJ databases">
        <title>Novel species isolated from a subtropical stream in China.</title>
        <authorList>
            <person name="Lu H."/>
        </authorList>
    </citation>
    <scope>NUCLEOTIDE SEQUENCE [LARGE SCALE GENOMIC DNA]</scope>
    <source>
        <strain evidence="1 2">CY13W</strain>
    </source>
</reference>
<protein>
    <submittedName>
        <fullName evidence="1">Uncharacterized protein</fullName>
    </submittedName>
</protein>
<proteinExistence type="predicted"/>
<evidence type="ECO:0000313" key="2">
    <source>
        <dbReference type="Proteomes" id="UP000478090"/>
    </source>
</evidence>
<name>A0ABW9VR91_9BURK</name>
<gene>
    <name evidence="1" type="ORF">GTP27_21805</name>
</gene>
<accession>A0ABW9VR91</accession>
<comment type="caution">
    <text evidence="1">The sequence shown here is derived from an EMBL/GenBank/DDBJ whole genome shotgun (WGS) entry which is preliminary data.</text>
</comment>
<dbReference type="RefSeq" id="WP_161041201.1">
    <property type="nucleotide sequence ID" value="NZ_WWCM01000026.1"/>
</dbReference>
<keyword evidence="2" id="KW-1185">Reference proteome</keyword>
<sequence>MTLTNRDEIAGLPALSLAEFFRNYDTPIEAEDVGSWFNLNEDEEKDAFRHLVNNGYLGLSKSRKNVELIKTSAAIAIERAALAPILEVSDVHSIILKLLMVINDVNTSPATGYRIQGMTIIRGAIDGSADPKSLVEAAIELAPTSYELSIQRGIDELAYEYAKAKGLPIPSVDEPQAASIWHIKNALWETHERASLRFVIR</sequence>
<organism evidence="1 2">
    <name type="scientific">Duganella qianjiadongensis</name>
    <dbReference type="NCBI Taxonomy" id="2692176"/>
    <lineage>
        <taxon>Bacteria</taxon>
        <taxon>Pseudomonadati</taxon>
        <taxon>Pseudomonadota</taxon>
        <taxon>Betaproteobacteria</taxon>
        <taxon>Burkholderiales</taxon>
        <taxon>Oxalobacteraceae</taxon>
        <taxon>Telluria group</taxon>
        <taxon>Duganella</taxon>
    </lineage>
</organism>
<dbReference type="EMBL" id="WWCM01000026">
    <property type="protein sequence ID" value="MYM41943.1"/>
    <property type="molecule type" value="Genomic_DNA"/>
</dbReference>